<feature type="transmembrane region" description="Helical" evidence="1">
    <location>
        <begin position="6"/>
        <end position="25"/>
    </location>
</feature>
<evidence type="ECO:0000259" key="2">
    <source>
        <dbReference type="Pfam" id="PF26225"/>
    </source>
</evidence>
<feature type="transmembrane region" description="Helical" evidence="1">
    <location>
        <begin position="65"/>
        <end position="88"/>
    </location>
</feature>
<accession>A0ABR9ZX77</accession>
<sequence length="121" mass="13671">MNYYVSFILFLNVTLLSILVPGGPIENRDFSKLKGVVFWGFNIFLISLGVMTYVTSYWMLKSSEFAVLGAKVVSVLYFLVYALDLGKIFPKSPTEMSKTLMLLEIVNMSLAVYLFILAITM</sequence>
<dbReference type="Proteomes" id="UP000614200">
    <property type="component" value="Unassembled WGS sequence"/>
</dbReference>
<proteinExistence type="predicted"/>
<evidence type="ECO:0000256" key="1">
    <source>
        <dbReference type="SAM" id="Phobius"/>
    </source>
</evidence>
<dbReference type="Pfam" id="PF26225">
    <property type="entry name" value="DUF8051"/>
    <property type="match status" value="1"/>
</dbReference>
<evidence type="ECO:0000313" key="3">
    <source>
        <dbReference type="EMBL" id="MBF4694561.1"/>
    </source>
</evidence>
<feature type="domain" description="DUF8051" evidence="2">
    <location>
        <begin position="2"/>
        <end position="119"/>
    </location>
</feature>
<feature type="transmembrane region" description="Helical" evidence="1">
    <location>
        <begin position="100"/>
        <end position="119"/>
    </location>
</feature>
<keyword evidence="1" id="KW-0472">Membrane</keyword>
<evidence type="ECO:0000313" key="4">
    <source>
        <dbReference type="Proteomes" id="UP000614200"/>
    </source>
</evidence>
<comment type="caution">
    <text evidence="3">The sequence shown here is derived from an EMBL/GenBank/DDBJ whole genome shotgun (WGS) entry which is preliminary data.</text>
</comment>
<reference evidence="3 4" key="1">
    <citation type="submission" date="2020-11" db="EMBL/GenBank/DDBJ databases">
        <title>Fusibacter basophilias sp. nov.</title>
        <authorList>
            <person name="Qiu D."/>
        </authorList>
    </citation>
    <scope>NUCLEOTIDE SEQUENCE [LARGE SCALE GENOMIC DNA]</scope>
    <source>
        <strain evidence="3 4">Q10-2</strain>
    </source>
</reference>
<keyword evidence="1" id="KW-0812">Transmembrane</keyword>
<gene>
    <name evidence="3" type="ORF">ISU02_15730</name>
</gene>
<dbReference type="InterPro" id="IPR058364">
    <property type="entry name" value="DUF8051"/>
</dbReference>
<keyword evidence="1" id="KW-1133">Transmembrane helix</keyword>
<organism evidence="3 4">
    <name type="scientific">Fusibacter ferrireducens</name>
    <dbReference type="NCBI Taxonomy" id="2785058"/>
    <lineage>
        <taxon>Bacteria</taxon>
        <taxon>Bacillati</taxon>
        <taxon>Bacillota</taxon>
        <taxon>Clostridia</taxon>
        <taxon>Eubacteriales</taxon>
        <taxon>Eubacteriales Family XII. Incertae Sedis</taxon>
        <taxon>Fusibacter</taxon>
    </lineage>
</organism>
<dbReference type="RefSeq" id="WP_194702791.1">
    <property type="nucleotide sequence ID" value="NZ_JADKNH010000009.1"/>
</dbReference>
<name>A0ABR9ZX77_9FIRM</name>
<feature type="transmembrane region" description="Helical" evidence="1">
    <location>
        <begin position="37"/>
        <end position="59"/>
    </location>
</feature>
<dbReference type="EMBL" id="JADKNH010000009">
    <property type="protein sequence ID" value="MBF4694561.1"/>
    <property type="molecule type" value="Genomic_DNA"/>
</dbReference>
<protein>
    <recommendedName>
        <fullName evidence="2">DUF8051 domain-containing protein</fullName>
    </recommendedName>
</protein>
<keyword evidence="4" id="KW-1185">Reference proteome</keyword>